<organism evidence="5 6">
    <name type="scientific">Enorma phocaeensis</name>
    <dbReference type="NCBI Taxonomy" id="1871019"/>
    <lineage>
        <taxon>Bacteria</taxon>
        <taxon>Bacillati</taxon>
        <taxon>Actinomycetota</taxon>
        <taxon>Coriobacteriia</taxon>
        <taxon>Coriobacteriales</taxon>
        <taxon>Coriobacteriaceae</taxon>
        <taxon>Enorma</taxon>
    </lineage>
</organism>
<dbReference type="RefSeq" id="WP_289545457.1">
    <property type="nucleotide sequence ID" value="NZ_JAUDDZ010000011.1"/>
</dbReference>
<name>A0ABT7VC17_9ACTN</name>
<dbReference type="NCBIfam" id="TIGR02727">
    <property type="entry name" value="MTHFS_bact"/>
    <property type="match status" value="1"/>
</dbReference>
<keyword evidence="4" id="KW-0460">Magnesium</keyword>
<keyword evidence="3 4" id="KW-0067">ATP-binding</keyword>
<keyword evidence="4" id="KW-0479">Metal-binding</keyword>
<protein>
    <recommendedName>
        <fullName evidence="4">5-formyltetrahydrofolate cyclo-ligase</fullName>
        <ecNumber evidence="4">6.3.3.2</ecNumber>
    </recommendedName>
</protein>
<proteinExistence type="inferred from homology"/>
<dbReference type="Proteomes" id="UP001529421">
    <property type="component" value="Unassembled WGS sequence"/>
</dbReference>
<dbReference type="EC" id="6.3.3.2" evidence="4"/>
<comment type="caution">
    <text evidence="5">The sequence shown here is derived from an EMBL/GenBank/DDBJ whole genome shotgun (WGS) entry which is preliminary data.</text>
</comment>
<dbReference type="InterPro" id="IPR002698">
    <property type="entry name" value="FTHF_cligase"/>
</dbReference>
<dbReference type="PANTHER" id="PTHR23407:SF1">
    <property type="entry name" value="5-FORMYLTETRAHYDROFOLATE CYCLO-LIGASE"/>
    <property type="match status" value="1"/>
</dbReference>
<evidence type="ECO:0000256" key="4">
    <source>
        <dbReference type="RuleBase" id="RU361279"/>
    </source>
</evidence>
<dbReference type="Pfam" id="PF01812">
    <property type="entry name" value="5-FTHF_cyc-lig"/>
    <property type="match status" value="1"/>
</dbReference>
<dbReference type="InterPro" id="IPR024185">
    <property type="entry name" value="FTHF_cligase-like_sf"/>
</dbReference>
<dbReference type="PIRSF" id="PIRSF006806">
    <property type="entry name" value="FTHF_cligase"/>
    <property type="match status" value="1"/>
</dbReference>
<keyword evidence="6" id="KW-1185">Reference proteome</keyword>
<accession>A0ABT7VC17</accession>
<dbReference type="EMBL" id="JAUDDZ010000011">
    <property type="protein sequence ID" value="MDM8275429.1"/>
    <property type="molecule type" value="Genomic_DNA"/>
</dbReference>
<evidence type="ECO:0000313" key="5">
    <source>
        <dbReference type="EMBL" id="MDM8275429.1"/>
    </source>
</evidence>
<comment type="similarity">
    <text evidence="1 4">Belongs to the 5-formyltetrahydrofolate cyclo-ligase family.</text>
</comment>
<dbReference type="PANTHER" id="PTHR23407">
    <property type="entry name" value="ATPASE INHIBITOR/5-FORMYLTETRAHYDROFOLATE CYCLO-LIGASE"/>
    <property type="match status" value="1"/>
</dbReference>
<evidence type="ECO:0000256" key="1">
    <source>
        <dbReference type="ARBA" id="ARBA00010638"/>
    </source>
</evidence>
<comment type="catalytic activity">
    <reaction evidence="4">
        <text>(6S)-5-formyl-5,6,7,8-tetrahydrofolate + ATP = (6R)-5,10-methenyltetrahydrofolate + ADP + phosphate</text>
        <dbReference type="Rhea" id="RHEA:10488"/>
        <dbReference type="ChEBI" id="CHEBI:30616"/>
        <dbReference type="ChEBI" id="CHEBI:43474"/>
        <dbReference type="ChEBI" id="CHEBI:57455"/>
        <dbReference type="ChEBI" id="CHEBI:57457"/>
        <dbReference type="ChEBI" id="CHEBI:456216"/>
        <dbReference type="EC" id="6.3.3.2"/>
    </reaction>
</comment>
<keyword evidence="2 4" id="KW-0547">Nucleotide-binding</keyword>
<dbReference type="Gene3D" id="3.40.50.10420">
    <property type="entry name" value="NagB/RpiA/CoA transferase-like"/>
    <property type="match status" value="1"/>
</dbReference>
<evidence type="ECO:0000313" key="6">
    <source>
        <dbReference type="Proteomes" id="UP001529421"/>
    </source>
</evidence>
<evidence type="ECO:0000256" key="2">
    <source>
        <dbReference type="ARBA" id="ARBA00022741"/>
    </source>
</evidence>
<keyword evidence="5" id="KW-0436">Ligase</keyword>
<gene>
    <name evidence="5" type="ORF">QUW28_07990</name>
</gene>
<dbReference type="SUPFAM" id="SSF100950">
    <property type="entry name" value="NagB/RpiA/CoA transferase-like"/>
    <property type="match status" value="1"/>
</dbReference>
<reference evidence="6" key="1">
    <citation type="submission" date="2023-06" db="EMBL/GenBank/DDBJ databases">
        <title>Identification and characterization of horizontal gene transfer across gut microbiota members of farm animals based on homology search.</title>
        <authorList>
            <person name="Zeman M."/>
            <person name="Kubasova T."/>
            <person name="Jahodarova E."/>
            <person name="Nykrynova M."/>
            <person name="Rychlik I."/>
        </authorList>
    </citation>
    <scope>NUCLEOTIDE SEQUENCE [LARGE SCALE GENOMIC DNA]</scope>
    <source>
        <strain evidence="6">154_Feed</strain>
    </source>
</reference>
<evidence type="ECO:0000256" key="3">
    <source>
        <dbReference type="ARBA" id="ARBA00022840"/>
    </source>
</evidence>
<dbReference type="GO" id="GO:0030272">
    <property type="term" value="F:5-formyltetrahydrofolate cyclo-ligase activity"/>
    <property type="evidence" value="ECO:0007669"/>
    <property type="project" value="UniProtKB-EC"/>
</dbReference>
<dbReference type="InterPro" id="IPR037171">
    <property type="entry name" value="NagB/RpiA_transferase-like"/>
</dbReference>
<sequence>MELHSGKTRLRARMKTVRDAIPASERLQVDETIRMRVMGLLRARGADAVFTYLSFGSEVDTRSLVRALLSEGVAVALPRCVPGLRELAWHGVRGLDGLVRNSFGIDEPPADPSTLAAPSDYVHPVALVPGLAFDEAGYRLGYGGGYYDRFLAEFPGSSIGLCRRAQLLVSLADVGAVGPYDVPVDQVVSEIGLARVGS</sequence>
<comment type="cofactor">
    <cofactor evidence="4">
        <name>Mg(2+)</name>
        <dbReference type="ChEBI" id="CHEBI:18420"/>
    </cofactor>
</comment>